<evidence type="ECO:0000313" key="5">
    <source>
        <dbReference type="EMBL" id="OOC11296.1"/>
    </source>
</evidence>
<accession>A0A1V3A1U1</accession>
<keyword evidence="3" id="KW-0238">DNA-binding</keyword>
<gene>
    <name evidence="5" type="ORF">B1A74_01375</name>
</gene>
<proteinExistence type="predicted"/>
<dbReference type="EMBL" id="MUZR01000004">
    <property type="protein sequence ID" value="OOC11296.1"/>
    <property type="molecule type" value="Genomic_DNA"/>
</dbReference>
<evidence type="ECO:0000256" key="3">
    <source>
        <dbReference type="ARBA" id="ARBA00023125"/>
    </source>
</evidence>
<keyword evidence="2" id="KW-0378">Hydrolase</keyword>
<dbReference type="CDD" id="cd09898">
    <property type="entry name" value="H3TH_53EXO"/>
    <property type="match status" value="1"/>
</dbReference>
<evidence type="ECO:0000256" key="1">
    <source>
        <dbReference type="ARBA" id="ARBA00022722"/>
    </source>
</evidence>
<dbReference type="SMART" id="SM00475">
    <property type="entry name" value="53EXOc"/>
    <property type="match status" value="1"/>
</dbReference>
<organism evidence="5 6">
    <name type="scientific">Thioalkalivibrio halophilus</name>
    <dbReference type="NCBI Taxonomy" id="252474"/>
    <lineage>
        <taxon>Bacteria</taxon>
        <taxon>Pseudomonadati</taxon>
        <taxon>Pseudomonadota</taxon>
        <taxon>Gammaproteobacteria</taxon>
        <taxon>Chromatiales</taxon>
        <taxon>Ectothiorhodospiraceae</taxon>
        <taxon>Thioalkalivibrio</taxon>
    </lineage>
</organism>
<dbReference type="InterPro" id="IPR036279">
    <property type="entry name" value="5-3_exonuclease_C_sf"/>
</dbReference>
<dbReference type="Pfam" id="PF01367">
    <property type="entry name" value="5_3_exonuc"/>
    <property type="match status" value="1"/>
</dbReference>
<dbReference type="InterPro" id="IPR020046">
    <property type="entry name" value="5-3_exonucl_a-hlix_arch_N"/>
</dbReference>
<dbReference type="SMART" id="SM00279">
    <property type="entry name" value="HhH2"/>
    <property type="match status" value="1"/>
</dbReference>
<name>A0A1V3A1U1_9GAMM</name>
<reference evidence="5 6" key="1">
    <citation type="submission" date="2017-02" db="EMBL/GenBank/DDBJ databases">
        <title>Genomic diversity within the haloalkaliphilic genus Thioalkalivibrio.</title>
        <authorList>
            <person name="Ahn A.-C."/>
            <person name="Meier-Kolthoff J."/>
            <person name="Overmars L."/>
            <person name="Richter M."/>
            <person name="Woyke T."/>
            <person name="Sorokin D.Y."/>
            <person name="Muyzer G."/>
        </authorList>
    </citation>
    <scope>NUCLEOTIDE SEQUENCE [LARGE SCALE GENOMIC DNA]</scope>
    <source>
        <strain evidence="5 6">HL17</strain>
    </source>
</reference>
<dbReference type="AlphaFoldDB" id="A0A1V3A1U1"/>
<dbReference type="RefSeq" id="WP_077243554.1">
    <property type="nucleotide sequence ID" value="NZ_MUZR01000004.1"/>
</dbReference>
<dbReference type="Gene3D" id="3.40.50.1010">
    <property type="entry name" value="5'-nuclease"/>
    <property type="match status" value="1"/>
</dbReference>
<dbReference type="SUPFAM" id="SSF88723">
    <property type="entry name" value="PIN domain-like"/>
    <property type="match status" value="1"/>
</dbReference>
<dbReference type="PANTHER" id="PTHR42646:SF2">
    <property type="entry name" value="5'-3' EXONUCLEASE FAMILY PROTEIN"/>
    <property type="match status" value="1"/>
</dbReference>
<dbReference type="InterPro" id="IPR002421">
    <property type="entry name" value="5-3_exonuclease"/>
</dbReference>
<dbReference type="Gene3D" id="1.10.150.20">
    <property type="entry name" value="5' to 3' exonuclease, C-terminal subdomain"/>
    <property type="match status" value="1"/>
</dbReference>
<dbReference type="SUPFAM" id="SSF47807">
    <property type="entry name" value="5' to 3' exonuclease, C-terminal subdomain"/>
    <property type="match status" value="1"/>
</dbReference>
<dbReference type="Pfam" id="PF02739">
    <property type="entry name" value="5_3_exonuc_N"/>
    <property type="match status" value="1"/>
</dbReference>
<feature type="domain" description="5'-3' exonuclease" evidence="4">
    <location>
        <begin position="8"/>
        <end position="275"/>
    </location>
</feature>
<dbReference type="InterPro" id="IPR038969">
    <property type="entry name" value="FEN"/>
</dbReference>
<dbReference type="GO" id="GO:0003677">
    <property type="term" value="F:DNA binding"/>
    <property type="evidence" value="ECO:0007669"/>
    <property type="project" value="UniProtKB-KW"/>
</dbReference>
<dbReference type="InterPro" id="IPR020045">
    <property type="entry name" value="DNA_polI_H3TH"/>
</dbReference>
<evidence type="ECO:0000313" key="6">
    <source>
        <dbReference type="Proteomes" id="UP000189177"/>
    </source>
</evidence>
<evidence type="ECO:0000259" key="4">
    <source>
        <dbReference type="SMART" id="SM00475"/>
    </source>
</evidence>
<dbReference type="InterPro" id="IPR029060">
    <property type="entry name" value="PIN-like_dom_sf"/>
</dbReference>
<keyword evidence="1" id="KW-0540">Nuclease</keyword>
<dbReference type="GO" id="GO:0008409">
    <property type="term" value="F:5'-3' exonuclease activity"/>
    <property type="evidence" value="ECO:0007669"/>
    <property type="project" value="InterPro"/>
</dbReference>
<dbReference type="GO" id="GO:0033567">
    <property type="term" value="P:DNA replication, Okazaki fragment processing"/>
    <property type="evidence" value="ECO:0007669"/>
    <property type="project" value="InterPro"/>
</dbReference>
<dbReference type="CDD" id="cd09859">
    <property type="entry name" value="PIN_53EXO"/>
    <property type="match status" value="1"/>
</dbReference>
<dbReference type="GO" id="GO:0017108">
    <property type="term" value="F:5'-flap endonuclease activity"/>
    <property type="evidence" value="ECO:0007669"/>
    <property type="project" value="InterPro"/>
</dbReference>
<dbReference type="PANTHER" id="PTHR42646">
    <property type="entry name" value="FLAP ENDONUCLEASE XNI"/>
    <property type="match status" value="1"/>
</dbReference>
<dbReference type="Proteomes" id="UP000189177">
    <property type="component" value="Unassembled WGS sequence"/>
</dbReference>
<dbReference type="OrthoDB" id="9806424at2"/>
<dbReference type="InterPro" id="IPR008918">
    <property type="entry name" value="HhH2"/>
</dbReference>
<protein>
    <submittedName>
        <fullName evidence="5">Flap endonuclease</fullName>
    </submittedName>
</protein>
<evidence type="ECO:0000256" key="2">
    <source>
        <dbReference type="ARBA" id="ARBA00022801"/>
    </source>
</evidence>
<keyword evidence="5" id="KW-0255">Endonuclease</keyword>
<keyword evidence="6" id="KW-1185">Reference proteome</keyword>
<dbReference type="STRING" id="252474.B1A74_01375"/>
<sequence>MNACSDPAPCPTCTVVDTSIFVFRAWFARGLDPDPQGRPGGALHGFVHSLCQWLPRRAPGPLGFCFDTSLRRGFRHRLDPGYKAHRPPAPPELRAQFERIGELLDALGLARFSHPEYEADDLIATLTRNARTAGLPVAVMSADKDLAQTILGDRDHLHDPERGRPMDRRALEKRLRVRPDQVADLLALAGDRSDNIPGIHGLGPRGAARILRRLGDLESVLADPDAVRRCNLRRATALAQAIAADPERLRLSRRLTGLVDDVPGLPRGSDLPAELQPRGPVSDIHARLHDLGVHPDYHERLLHVAAPTPEAIPA</sequence>
<comment type="caution">
    <text evidence="5">The sequence shown here is derived from an EMBL/GenBank/DDBJ whole genome shotgun (WGS) entry which is preliminary data.</text>
</comment>